<organism evidence="8 9">
    <name type="scientific">Gloeophyllum trabeum (strain ATCC 11539 / FP-39264 / Madison 617)</name>
    <name type="common">Brown rot fungus</name>
    <dbReference type="NCBI Taxonomy" id="670483"/>
    <lineage>
        <taxon>Eukaryota</taxon>
        <taxon>Fungi</taxon>
        <taxon>Dikarya</taxon>
        <taxon>Basidiomycota</taxon>
        <taxon>Agaricomycotina</taxon>
        <taxon>Agaricomycetes</taxon>
        <taxon>Gloeophyllales</taxon>
        <taxon>Gloeophyllaceae</taxon>
        <taxon>Gloeophyllum</taxon>
    </lineage>
</organism>
<dbReference type="EMBL" id="KB469302">
    <property type="protein sequence ID" value="EPQ55431.1"/>
    <property type="molecule type" value="Genomic_DNA"/>
</dbReference>
<dbReference type="HOGENOM" id="CLU_009665_19_1_1"/>
<dbReference type="RefSeq" id="XP_007866553.1">
    <property type="nucleotide sequence ID" value="XM_007868362.1"/>
</dbReference>
<dbReference type="Gene3D" id="3.50.50.60">
    <property type="entry name" value="FAD/NAD(P)-binding domain"/>
    <property type="match status" value="1"/>
</dbReference>
<feature type="domain" description="FAD-dependent oxidoreductase 2 FAD-binding" evidence="6">
    <location>
        <begin position="11"/>
        <end position="39"/>
    </location>
</feature>
<dbReference type="PRINTS" id="PR00420">
    <property type="entry name" value="RNGMNOXGNASE"/>
</dbReference>
<dbReference type="PANTHER" id="PTHR13789">
    <property type="entry name" value="MONOOXYGENASE"/>
    <property type="match status" value="1"/>
</dbReference>
<keyword evidence="2" id="KW-0285">Flavoprotein</keyword>
<dbReference type="eggNOG" id="KOG2614">
    <property type="taxonomic scope" value="Eukaryota"/>
</dbReference>
<dbReference type="InterPro" id="IPR050493">
    <property type="entry name" value="FAD-dep_Monooxygenase_BioMet"/>
</dbReference>
<dbReference type="Pfam" id="PF01494">
    <property type="entry name" value="FAD_binding_3"/>
    <property type="match status" value="1"/>
</dbReference>
<evidence type="ECO:0000313" key="9">
    <source>
        <dbReference type="Proteomes" id="UP000030669"/>
    </source>
</evidence>
<gene>
    <name evidence="8" type="ORF">GLOTRDRAFT_76829</name>
</gene>
<reference evidence="8 9" key="1">
    <citation type="journal article" date="2012" name="Science">
        <title>The Paleozoic origin of enzymatic lignin decomposition reconstructed from 31 fungal genomes.</title>
        <authorList>
            <person name="Floudas D."/>
            <person name="Binder M."/>
            <person name="Riley R."/>
            <person name="Barry K."/>
            <person name="Blanchette R.A."/>
            <person name="Henrissat B."/>
            <person name="Martinez A.T."/>
            <person name="Otillar R."/>
            <person name="Spatafora J.W."/>
            <person name="Yadav J.S."/>
            <person name="Aerts A."/>
            <person name="Benoit I."/>
            <person name="Boyd A."/>
            <person name="Carlson A."/>
            <person name="Copeland A."/>
            <person name="Coutinho P.M."/>
            <person name="de Vries R.P."/>
            <person name="Ferreira P."/>
            <person name="Findley K."/>
            <person name="Foster B."/>
            <person name="Gaskell J."/>
            <person name="Glotzer D."/>
            <person name="Gorecki P."/>
            <person name="Heitman J."/>
            <person name="Hesse C."/>
            <person name="Hori C."/>
            <person name="Igarashi K."/>
            <person name="Jurgens J.A."/>
            <person name="Kallen N."/>
            <person name="Kersten P."/>
            <person name="Kohler A."/>
            <person name="Kuees U."/>
            <person name="Kumar T.K.A."/>
            <person name="Kuo A."/>
            <person name="LaButti K."/>
            <person name="Larrondo L.F."/>
            <person name="Lindquist E."/>
            <person name="Ling A."/>
            <person name="Lombard V."/>
            <person name="Lucas S."/>
            <person name="Lundell T."/>
            <person name="Martin R."/>
            <person name="McLaughlin D.J."/>
            <person name="Morgenstern I."/>
            <person name="Morin E."/>
            <person name="Murat C."/>
            <person name="Nagy L.G."/>
            <person name="Nolan M."/>
            <person name="Ohm R.A."/>
            <person name="Patyshakuliyeva A."/>
            <person name="Rokas A."/>
            <person name="Ruiz-Duenas F.J."/>
            <person name="Sabat G."/>
            <person name="Salamov A."/>
            <person name="Samejima M."/>
            <person name="Schmutz J."/>
            <person name="Slot J.C."/>
            <person name="St John F."/>
            <person name="Stenlid J."/>
            <person name="Sun H."/>
            <person name="Sun S."/>
            <person name="Syed K."/>
            <person name="Tsang A."/>
            <person name="Wiebenga A."/>
            <person name="Young D."/>
            <person name="Pisabarro A."/>
            <person name="Eastwood D.C."/>
            <person name="Martin F."/>
            <person name="Cullen D."/>
            <person name="Grigoriev I.V."/>
            <person name="Hibbett D.S."/>
        </authorList>
    </citation>
    <scope>NUCLEOTIDE SEQUENCE [LARGE SCALE GENOMIC DNA]</scope>
    <source>
        <strain evidence="8 9">ATCC 11539</strain>
    </source>
</reference>
<feature type="domain" description="FAD-binding" evidence="7">
    <location>
        <begin position="121"/>
        <end position="352"/>
    </location>
</feature>
<keyword evidence="5 8" id="KW-0503">Monooxygenase</keyword>
<evidence type="ECO:0000256" key="1">
    <source>
        <dbReference type="ARBA" id="ARBA00007992"/>
    </source>
</evidence>
<keyword evidence="3" id="KW-0274">FAD</keyword>
<protein>
    <submittedName>
        <fullName evidence="8">Monooxygenase</fullName>
    </submittedName>
</protein>
<dbReference type="InterPro" id="IPR003953">
    <property type="entry name" value="FAD-dep_OxRdtase_2_FAD-bd"/>
</dbReference>
<dbReference type="GO" id="GO:0004497">
    <property type="term" value="F:monooxygenase activity"/>
    <property type="evidence" value="ECO:0007669"/>
    <property type="project" value="UniProtKB-KW"/>
</dbReference>
<dbReference type="OMA" id="GHRGQMH"/>
<dbReference type="Proteomes" id="UP000030669">
    <property type="component" value="Unassembled WGS sequence"/>
</dbReference>
<dbReference type="SUPFAM" id="SSF51905">
    <property type="entry name" value="FAD/NAD(P)-binding domain"/>
    <property type="match status" value="1"/>
</dbReference>
<evidence type="ECO:0000313" key="8">
    <source>
        <dbReference type="EMBL" id="EPQ55431.1"/>
    </source>
</evidence>
<keyword evidence="4" id="KW-0560">Oxidoreductase</keyword>
<evidence type="ECO:0000256" key="2">
    <source>
        <dbReference type="ARBA" id="ARBA00022630"/>
    </source>
</evidence>
<name>S7Q5U4_GLOTA</name>
<dbReference type="GO" id="GO:0071949">
    <property type="term" value="F:FAD binding"/>
    <property type="evidence" value="ECO:0007669"/>
    <property type="project" value="InterPro"/>
</dbReference>
<proteinExistence type="inferred from homology"/>
<evidence type="ECO:0000256" key="5">
    <source>
        <dbReference type="ARBA" id="ARBA00023033"/>
    </source>
</evidence>
<evidence type="ECO:0000256" key="3">
    <source>
        <dbReference type="ARBA" id="ARBA00022827"/>
    </source>
</evidence>
<keyword evidence="9" id="KW-1185">Reference proteome</keyword>
<dbReference type="GeneID" id="19308644"/>
<dbReference type="PANTHER" id="PTHR13789:SF236">
    <property type="entry name" value="MONOOXYGENASE, PUTATIVE (AFU_ORTHOLOGUE AFUA_6G12060)-RELATED"/>
    <property type="match status" value="1"/>
</dbReference>
<evidence type="ECO:0000259" key="6">
    <source>
        <dbReference type="Pfam" id="PF00890"/>
    </source>
</evidence>
<evidence type="ECO:0000256" key="4">
    <source>
        <dbReference type="ARBA" id="ARBA00023002"/>
    </source>
</evidence>
<dbReference type="STRING" id="670483.S7Q5U4"/>
<dbReference type="InterPro" id="IPR002938">
    <property type="entry name" value="FAD-bd"/>
</dbReference>
<comment type="similarity">
    <text evidence="1">Belongs to the paxM FAD-dependent monooxygenase family.</text>
</comment>
<accession>S7Q5U4</accession>
<dbReference type="Pfam" id="PF00890">
    <property type="entry name" value="FAD_binding_2"/>
    <property type="match status" value="1"/>
</dbReference>
<dbReference type="KEGG" id="gtr:GLOTRDRAFT_76829"/>
<dbReference type="OrthoDB" id="47494at2759"/>
<dbReference type="AlphaFoldDB" id="S7Q5U4"/>
<dbReference type="InterPro" id="IPR036188">
    <property type="entry name" value="FAD/NAD-bd_sf"/>
</dbReference>
<sequence length="437" mass="49013">MVSKSPMGVKVIVVGAGFAGLTAAIECHLKGHTVTLLESFPVLKPLGDIISFAPNAGRIIARWPPAPTPSAPTVAQQYAPICLRNDEFVFRRWDGELLTTQPVHERKEDAPEFSGHRGVMHQILFEYAESLGVEILLGRRVVEYVEEKDRAGVRYILRNDREDSGTTEPEVMWADVVVGSDGVRSKARELVLGYVDNPKPSGYAIYRAWMDAAPLAADPLTAPLVAGSDYHVGWFGPDVHFVFAYIKNTRSVSWVCTHKDDADIDESWSFPGHIEDVLKVLEGWDKVARRIVQLTDTCVDWKLVYRDPLERWVSKGGRICLLGDSAHPFLPTSIQGASQAMEDGVVLATCLLFAAQRVNPLPDTVRVYERLRYERVRRAQLLGESNRDKWHQADFDKAKEDPEVMKLGRDPWLFAFDCEKDACERYESVMKQISGSS</sequence>
<evidence type="ECO:0000259" key="7">
    <source>
        <dbReference type="Pfam" id="PF01494"/>
    </source>
</evidence>
<dbReference type="SUPFAM" id="SSF54373">
    <property type="entry name" value="FAD-linked reductases, C-terminal domain"/>
    <property type="match status" value="1"/>
</dbReference>